<evidence type="ECO:0000313" key="3">
    <source>
        <dbReference type="Proteomes" id="UP000598146"/>
    </source>
</evidence>
<dbReference type="Proteomes" id="UP000598146">
    <property type="component" value="Unassembled WGS sequence"/>
</dbReference>
<accession>A0A931G1X6</accession>
<feature type="chain" id="PRO_5037290090" description="Concanavalin A-like lectin/glucanase superfamily protein" evidence="1">
    <location>
        <begin position="24"/>
        <end position="244"/>
    </location>
</feature>
<protein>
    <recommendedName>
        <fullName evidence="4">Concanavalin A-like lectin/glucanase superfamily protein</fullName>
    </recommendedName>
</protein>
<dbReference type="Gene3D" id="2.60.120.200">
    <property type="match status" value="1"/>
</dbReference>
<dbReference type="InterPro" id="IPR013320">
    <property type="entry name" value="ConA-like_dom_sf"/>
</dbReference>
<sequence>MKILRLSILALLAVPVVAAPAAAAPVVVPAPTLVARYNFDGGAVAGRISELSGRGSALTVRGVNNGSIAFMTLGAGRFAAFPGVCAATVTTCAKAILEAPDDADLDPGTRTFRWAASVRLTRAQLTGSANVMQKGVATADSQWKMQIGGPRGRAQCVMVGRGTGQAFAAISAGPVIDGNWHRIVCERSGTVLTISVDGVPGKRVAVPATLSVDNNLPLRVGGPNFAGNADMYHGQIDDVYAQLG</sequence>
<evidence type="ECO:0008006" key="4">
    <source>
        <dbReference type="Google" id="ProtNLM"/>
    </source>
</evidence>
<keyword evidence="3" id="KW-1185">Reference proteome</keyword>
<keyword evidence="1" id="KW-0732">Signal</keyword>
<comment type="caution">
    <text evidence="2">The sequence shown here is derived from an EMBL/GenBank/DDBJ whole genome shotgun (WGS) entry which is preliminary data.</text>
</comment>
<organism evidence="2 3">
    <name type="scientific">Actinoplanes aureus</name>
    <dbReference type="NCBI Taxonomy" id="2792083"/>
    <lineage>
        <taxon>Bacteria</taxon>
        <taxon>Bacillati</taxon>
        <taxon>Actinomycetota</taxon>
        <taxon>Actinomycetes</taxon>
        <taxon>Micromonosporales</taxon>
        <taxon>Micromonosporaceae</taxon>
        <taxon>Actinoplanes</taxon>
    </lineage>
</organism>
<feature type="signal peptide" evidence="1">
    <location>
        <begin position="1"/>
        <end position="23"/>
    </location>
</feature>
<dbReference type="SUPFAM" id="SSF49899">
    <property type="entry name" value="Concanavalin A-like lectins/glucanases"/>
    <property type="match status" value="1"/>
</dbReference>
<evidence type="ECO:0000313" key="2">
    <source>
        <dbReference type="EMBL" id="MBG0567510.1"/>
    </source>
</evidence>
<proteinExistence type="predicted"/>
<dbReference type="EMBL" id="JADQTO010000027">
    <property type="protein sequence ID" value="MBG0567510.1"/>
    <property type="molecule type" value="Genomic_DNA"/>
</dbReference>
<name>A0A931G1X6_9ACTN</name>
<dbReference type="Pfam" id="PF13385">
    <property type="entry name" value="Laminin_G_3"/>
    <property type="match status" value="1"/>
</dbReference>
<dbReference type="RefSeq" id="WP_196419278.1">
    <property type="nucleotide sequence ID" value="NZ_JADQTO010000027.1"/>
</dbReference>
<dbReference type="AlphaFoldDB" id="A0A931G1X6"/>
<gene>
    <name evidence="2" type="ORF">I4J89_39290</name>
</gene>
<reference evidence="2" key="1">
    <citation type="submission" date="2020-11" db="EMBL/GenBank/DDBJ databases">
        <title>Isolation and identification of active actinomycetes.</title>
        <authorList>
            <person name="Sun X."/>
        </authorList>
    </citation>
    <scope>NUCLEOTIDE SEQUENCE</scope>
    <source>
        <strain evidence="2">NEAU-A11</strain>
    </source>
</reference>
<evidence type="ECO:0000256" key="1">
    <source>
        <dbReference type="SAM" id="SignalP"/>
    </source>
</evidence>